<name>A0A183F469_HELPZ</name>
<evidence type="ECO:0000313" key="1">
    <source>
        <dbReference type="EMBL" id="VDO19342.1"/>
    </source>
</evidence>
<dbReference type="WBParaSite" id="HPBE_0000096101-mRNA-1">
    <property type="protein sequence ID" value="HPBE_0000096101-mRNA-1"/>
    <property type="gene ID" value="HPBE_0000096101"/>
</dbReference>
<dbReference type="PANTHER" id="PTHR31578:SF3">
    <property type="entry name" value="NEMATODE SPECIFIC PEPTIDE FAMILY"/>
    <property type="match status" value="1"/>
</dbReference>
<dbReference type="Pfam" id="PF12150">
    <property type="entry name" value="MFP2b"/>
    <property type="match status" value="3"/>
</dbReference>
<dbReference type="PANTHER" id="PTHR31578">
    <property type="entry name" value="PROTEIN CBG21223-RELATED"/>
    <property type="match status" value="1"/>
</dbReference>
<dbReference type="AlphaFoldDB" id="A0A183F469"/>
<reference evidence="1 2" key="1">
    <citation type="submission" date="2018-11" db="EMBL/GenBank/DDBJ databases">
        <authorList>
            <consortium name="Pathogen Informatics"/>
        </authorList>
    </citation>
    <scope>NUCLEOTIDE SEQUENCE [LARGE SCALE GENOMIC DNA]</scope>
</reference>
<dbReference type="EMBL" id="UZAH01000895">
    <property type="protein sequence ID" value="VDO19342.1"/>
    <property type="molecule type" value="Genomic_DNA"/>
</dbReference>
<dbReference type="InterPro" id="IPR021010">
    <property type="entry name" value="Cytosolic_motility_protein"/>
</dbReference>
<protein>
    <submittedName>
        <fullName evidence="3">DUF3421 domain-containing protein</fullName>
    </submittedName>
</protein>
<sequence>MPAQEDTWAFQPIAAPFPDNPVRVPGQQNMYVALWYKFGKPIHGRAWNDNGGVQCSFGWSKVELSGAKDLGGQIQILTYKGDFNSLGYWYEWLPIKTRLAGDAHRELVRCGQSTPVLMPCKDGQQRLGYLDLSTEIATVGVGGKSETLAGGAVGDLLGIFRNLRPPPTGVKIYDDLWGDVKYGGAFPTNVVPADNRQLKTETGPMNQYVALWYKHGEPVFGRAYPSPAGKIMANFGANNQENCGPEIGSMQMLTVPEASNMGLEYSWMPRSQAGSGGWELVHVGNAAPIIVVDEKGNEYLGNLDLSKDKASIGFGGKEKVREKLVREGKYSIQCTASDVSWRSQRELQGQQNMYVALWYKFGKPIHGRAWNDNGGVQCSFGWSKVELSGAKDLGGQIQILTYKGDFNSLGYW</sequence>
<proteinExistence type="predicted"/>
<evidence type="ECO:0000313" key="2">
    <source>
        <dbReference type="Proteomes" id="UP000050761"/>
    </source>
</evidence>
<keyword evidence="2" id="KW-1185">Reference proteome</keyword>
<accession>A0A3P7WPC5</accession>
<accession>A0A183F469</accession>
<dbReference type="OrthoDB" id="5772941at2759"/>
<dbReference type="SUPFAM" id="SSF141739">
    <property type="entry name" value="MFPT repeat-like"/>
    <property type="match status" value="3"/>
</dbReference>
<gene>
    <name evidence="1" type="ORF">HPBE_LOCUS960</name>
</gene>
<dbReference type="Proteomes" id="UP000050761">
    <property type="component" value="Unassembled WGS sequence"/>
</dbReference>
<evidence type="ECO:0000313" key="3">
    <source>
        <dbReference type="WBParaSite" id="HPBE_0000096101-mRNA-1"/>
    </source>
</evidence>
<organism evidence="2 3">
    <name type="scientific">Heligmosomoides polygyrus</name>
    <name type="common">Parasitic roundworm</name>
    <dbReference type="NCBI Taxonomy" id="6339"/>
    <lineage>
        <taxon>Eukaryota</taxon>
        <taxon>Metazoa</taxon>
        <taxon>Ecdysozoa</taxon>
        <taxon>Nematoda</taxon>
        <taxon>Chromadorea</taxon>
        <taxon>Rhabditida</taxon>
        <taxon>Rhabditina</taxon>
        <taxon>Rhabditomorpha</taxon>
        <taxon>Strongyloidea</taxon>
        <taxon>Heligmosomidae</taxon>
        <taxon>Heligmosomoides</taxon>
    </lineage>
</organism>
<reference evidence="3" key="2">
    <citation type="submission" date="2019-09" db="UniProtKB">
        <authorList>
            <consortium name="WormBaseParasite"/>
        </authorList>
    </citation>
    <scope>IDENTIFICATION</scope>
</reference>